<dbReference type="EMBL" id="JAAAMV010000025">
    <property type="protein sequence ID" value="NBD27070.1"/>
    <property type="molecule type" value="Genomic_DNA"/>
</dbReference>
<protein>
    <submittedName>
        <fullName evidence="5">MBL fold metallo-hydrolase</fullName>
    </submittedName>
</protein>
<evidence type="ECO:0000313" key="6">
    <source>
        <dbReference type="Proteomes" id="UP000665561"/>
    </source>
</evidence>
<comment type="caution">
    <text evidence="5">The sequence shown here is derived from an EMBL/GenBank/DDBJ whole genome shotgun (WGS) entry which is preliminary data.</text>
</comment>
<dbReference type="SUPFAM" id="SSF56281">
    <property type="entry name" value="Metallo-hydrolase/oxidoreductase"/>
    <property type="match status" value="1"/>
</dbReference>
<evidence type="ECO:0000313" key="5">
    <source>
        <dbReference type="EMBL" id="NBD27070.1"/>
    </source>
</evidence>
<sequence>MSAKRGKKYENLVPTSMGVNLRSLAGMLRDQFRGDPRRKPAKPIPVVPLSLSAKARPDGIRVTWFGHSAFLLELEGRRLLFDPMFSASPSPVPIFGGKRYSGILPLAPEDFPKLDAVILSHNHFDHLDKPSIRKLRDKAERFVVPLGVRRLLIKWGVPPERVTEHGWWDELELAGLKLACTPARHFSGRGLSDRNGSLWCSWVMHGPNSRVFFSGDSGYAPHFKDIGNKYGPFDLTMMECGQYDERWANIHMMPEQTVQAHRDVRGGLLVPIHWAAFTLGFHAWDEPVERAVKAARAQGVRIATPRIGETVEVSEEGYPQSAWWRE</sequence>
<organism evidence="5 6">
    <name type="scientific">Paenibacillus glycinis</name>
    <dbReference type="NCBI Taxonomy" id="2697035"/>
    <lineage>
        <taxon>Bacteria</taxon>
        <taxon>Bacillati</taxon>
        <taxon>Bacillota</taxon>
        <taxon>Bacilli</taxon>
        <taxon>Bacillales</taxon>
        <taxon>Paenibacillaceae</taxon>
        <taxon>Paenibacillus</taxon>
    </lineage>
</organism>
<dbReference type="InterPro" id="IPR036866">
    <property type="entry name" value="RibonucZ/Hydroxyglut_hydro"/>
</dbReference>
<dbReference type="PANTHER" id="PTHR15032">
    <property type="entry name" value="N-ACYL-PHOSPHATIDYLETHANOLAMINE-HYDROLYZING PHOSPHOLIPASE D"/>
    <property type="match status" value="1"/>
</dbReference>
<comment type="catalytic activity">
    <reaction evidence="3">
        <text>3',5'-cyclic UMP + H2O = UMP + H(+)</text>
        <dbReference type="Rhea" id="RHEA:70575"/>
        <dbReference type="ChEBI" id="CHEBI:15377"/>
        <dbReference type="ChEBI" id="CHEBI:15378"/>
        <dbReference type="ChEBI" id="CHEBI:57865"/>
        <dbReference type="ChEBI" id="CHEBI:184387"/>
    </reaction>
    <physiologicalReaction direction="left-to-right" evidence="3">
        <dbReference type="Rhea" id="RHEA:70576"/>
    </physiologicalReaction>
</comment>
<keyword evidence="6" id="KW-1185">Reference proteome</keyword>
<evidence type="ECO:0000256" key="3">
    <source>
        <dbReference type="ARBA" id="ARBA00048505"/>
    </source>
</evidence>
<reference evidence="5 6" key="1">
    <citation type="submission" date="2020-01" db="EMBL/GenBank/DDBJ databases">
        <title>Paenibacillus soybeanensis sp. nov. isolated from the nodules of soybean (Glycine max(L.) Merr).</title>
        <authorList>
            <person name="Wang H."/>
        </authorList>
    </citation>
    <scope>NUCLEOTIDE SEQUENCE [LARGE SCALE GENOMIC DNA]</scope>
    <source>
        <strain evidence="5 6">T1</strain>
    </source>
</reference>
<dbReference type="InterPro" id="IPR001279">
    <property type="entry name" value="Metallo-B-lactamas"/>
</dbReference>
<feature type="domain" description="Metallo-beta-lactamase" evidence="4">
    <location>
        <begin position="66"/>
        <end position="261"/>
    </location>
</feature>
<comment type="catalytic activity">
    <reaction evidence="1">
        <text>3',5'-cyclic CMP + H2O = CMP + H(+)</text>
        <dbReference type="Rhea" id="RHEA:72675"/>
        <dbReference type="ChEBI" id="CHEBI:15377"/>
        <dbReference type="ChEBI" id="CHEBI:15378"/>
        <dbReference type="ChEBI" id="CHEBI:58003"/>
        <dbReference type="ChEBI" id="CHEBI:60377"/>
    </reaction>
    <physiologicalReaction direction="left-to-right" evidence="1">
        <dbReference type="Rhea" id="RHEA:72676"/>
    </physiologicalReaction>
</comment>
<dbReference type="SMART" id="SM00849">
    <property type="entry name" value="Lactamase_B"/>
    <property type="match status" value="1"/>
</dbReference>
<evidence type="ECO:0000256" key="2">
    <source>
        <dbReference type="ARBA" id="ARBA00034301"/>
    </source>
</evidence>
<evidence type="ECO:0000259" key="4">
    <source>
        <dbReference type="SMART" id="SM00849"/>
    </source>
</evidence>
<proteinExistence type="predicted"/>
<dbReference type="PANTHER" id="PTHR15032:SF4">
    <property type="entry name" value="N-ACYL-PHOSPHATIDYLETHANOLAMINE-HYDROLYZING PHOSPHOLIPASE D"/>
    <property type="match status" value="1"/>
</dbReference>
<comment type="function">
    <text evidence="2">Counteracts the endogenous Pycsar antiviral defense system. Phosphodiesterase that enables metal-dependent hydrolysis of host cyclic nucleotide Pycsar defense signals such as cCMP and cUMP.</text>
</comment>
<dbReference type="Proteomes" id="UP000665561">
    <property type="component" value="Unassembled WGS sequence"/>
</dbReference>
<evidence type="ECO:0000256" key="1">
    <source>
        <dbReference type="ARBA" id="ARBA00034221"/>
    </source>
</evidence>
<name>A0ABW9XWU3_9BACL</name>
<gene>
    <name evidence="5" type="ORF">GT019_24630</name>
</gene>
<dbReference type="RefSeq" id="WP_161746093.1">
    <property type="nucleotide sequence ID" value="NZ_JAAAMV010000025.1"/>
</dbReference>
<dbReference type="Pfam" id="PF12706">
    <property type="entry name" value="Lactamase_B_2"/>
    <property type="match status" value="1"/>
</dbReference>
<accession>A0ABW9XWU3</accession>
<dbReference type="Gene3D" id="3.60.15.10">
    <property type="entry name" value="Ribonuclease Z/Hydroxyacylglutathione hydrolase-like"/>
    <property type="match status" value="1"/>
</dbReference>